<accession>A0ACB9A9V1</accession>
<sequence length="820" mass="91157">MLESLLIFIFFHIPIKGKIFTIITFSSSFSLLALLILLSFSDSVSCDKDSAPLGFEISGVVYDSERNLDDTNKGNNLVSENGVFQFGFLEKDGGEFVVGIRYNLGPKSGNLPVWTVGGGVRVSINSTFRLSMDGRLILFENPTNSILWSSDTSNLGVQKATLLNNGNLVLMGSENRLIWESFHRPTNTLLPGQILLYPQNLRAPSTKSVTSYYTFVVHQLEGVALMWESNITYWRTHLSSLDVSVKEVRFDSNGVLGLYDRDKIVWSVSSKDFGEDSVSLRHVRIDQDGNLRIYSWDDGVRIWRVGWQAVEDQCNVFGSCGLYSLCGYNSSGPVCECLYSDSFDWGDGFRSPDSGGSSCKKMVDLGNCNGHTSMMVMKQTDLYGLYPPHDVDMMLSEEACKDYCSNDTTCFALTSKNDGSGLCTLKRTTFISGSIGPSIPSTSFLKVCLVPQAVAAKGANPNATPKEISFPFRGNYRKIISAVAFVVLVTVLVILGLEMFILLFVYHRRRNKPRKRAIGKGVKMKLENNALMRLSFKEVQELTSGFSTQLGSSVFKGLLLEETAVVAKVLDGTVVSEKEFLKAVSILGGTHHRNLVSLQGFCFESKHKILIYEYTPNGSADKWLFDIDRREKNWQQRVDIAVGVARAMAYLHTECQICIPHGNLKLENVLLDDKMVPKLTDFGIKSFLQIEGSSSPPSSSSSFNQSPLEKDIYMLGKMLLEIVLCSRDTVGDGLDQVMERVMVEQKYVDSEDFRGVERVVRIGLWCMQNQPFLRPSVGEVMKVLEGTLSVDRPPSSFAYRNEDDTEKKVADAGVEIESGS</sequence>
<proteinExistence type="predicted"/>
<evidence type="ECO:0000313" key="2">
    <source>
        <dbReference type="Proteomes" id="UP001055879"/>
    </source>
</evidence>
<evidence type="ECO:0000313" key="1">
    <source>
        <dbReference type="EMBL" id="KAI3706316.1"/>
    </source>
</evidence>
<reference evidence="2" key="1">
    <citation type="journal article" date="2022" name="Mol. Ecol. Resour.">
        <title>The genomes of chicory, endive, great burdock and yacon provide insights into Asteraceae palaeo-polyploidization history and plant inulin production.</title>
        <authorList>
            <person name="Fan W."/>
            <person name="Wang S."/>
            <person name="Wang H."/>
            <person name="Wang A."/>
            <person name="Jiang F."/>
            <person name="Liu H."/>
            <person name="Zhao H."/>
            <person name="Xu D."/>
            <person name="Zhang Y."/>
        </authorList>
    </citation>
    <scope>NUCLEOTIDE SEQUENCE [LARGE SCALE GENOMIC DNA]</scope>
    <source>
        <strain evidence="2">cv. Niubang</strain>
    </source>
</reference>
<dbReference type="Proteomes" id="UP001055879">
    <property type="component" value="Linkage Group LG08"/>
</dbReference>
<gene>
    <name evidence="1" type="ORF">L6452_23965</name>
</gene>
<dbReference type="EMBL" id="CM042054">
    <property type="protein sequence ID" value="KAI3706316.1"/>
    <property type="molecule type" value="Genomic_DNA"/>
</dbReference>
<comment type="caution">
    <text evidence="1">The sequence shown here is derived from an EMBL/GenBank/DDBJ whole genome shotgun (WGS) entry which is preliminary data.</text>
</comment>
<reference evidence="1 2" key="2">
    <citation type="journal article" date="2022" name="Mol. Ecol. Resour.">
        <title>The genomes of chicory, endive, great burdock and yacon provide insights into Asteraceae paleo-polyploidization history and plant inulin production.</title>
        <authorList>
            <person name="Fan W."/>
            <person name="Wang S."/>
            <person name="Wang H."/>
            <person name="Wang A."/>
            <person name="Jiang F."/>
            <person name="Liu H."/>
            <person name="Zhao H."/>
            <person name="Xu D."/>
            <person name="Zhang Y."/>
        </authorList>
    </citation>
    <scope>NUCLEOTIDE SEQUENCE [LARGE SCALE GENOMIC DNA]</scope>
    <source>
        <strain evidence="2">cv. Niubang</strain>
    </source>
</reference>
<protein>
    <submittedName>
        <fullName evidence="1">Uncharacterized protein</fullName>
    </submittedName>
</protein>
<keyword evidence="2" id="KW-1185">Reference proteome</keyword>
<name>A0ACB9A9V1_ARCLA</name>
<organism evidence="1 2">
    <name type="scientific">Arctium lappa</name>
    <name type="common">Greater burdock</name>
    <name type="synonym">Lappa major</name>
    <dbReference type="NCBI Taxonomy" id="4217"/>
    <lineage>
        <taxon>Eukaryota</taxon>
        <taxon>Viridiplantae</taxon>
        <taxon>Streptophyta</taxon>
        <taxon>Embryophyta</taxon>
        <taxon>Tracheophyta</taxon>
        <taxon>Spermatophyta</taxon>
        <taxon>Magnoliopsida</taxon>
        <taxon>eudicotyledons</taxon>
        <taxon>Gunneridae</taxon>
        <taxon>Pentapetalae</taxon>
        <taxon>asterids</taxon>
        <taxon>campanulids</taxon>
        <taxon>Asterales</taxon>
        <taxon>Asteraceae</taxon>
        <taxon>Carduoideae</taxon>
        <taxon>Cardueae</taxon>
        <taxon>Arctiinae</taxon>
        <taxon>Arctium</taxon>
    </lineage>
</organism>